<dbReference type="InterPro" id="IPR051309">
    <property type="entry name" value="ABCF_ATPase"/>
</dbReference>
<keyword evidence="2" id="KW-0067">ATP-binding</keyword>
<feature type="region of interest" description="Disordered" evidence="3">
    <location>
        <begin position="49"/>
        <end position="82"/>
    </location>
</feature>
<evidence type="ECO:0000256" key="1">
    <source>
        <dbReference type="ARBA" id="ARBA00022741"/>
    </source>
</evidence>
<keyword evidence="1" id="KW-0547">Nucleotide-binding</keyword>
<protein>
    <recommendedName>
        <fullName evidence="6">ABC transporter Uup C-terminal domain-containing protein</fullName>
    </recommendedName>
</protein>
<comment type="caution">
    <text evidence="4">The sequence shown here is derived from an EMBL/GenBank/DDBJ whole genome shotgun (WGS) entry which is preliminary data.</text>
</comment>
<organism evidence="4 5">
    <name type="scientific">Symbiodinium natans</name>
    <dbReference type="NCBI Taxonomy" id="878477"/>
    <lineage>
        <taxon>Eukaryota</taxon>
        <taxon>Sar</taxon>
        <taxon>Alveolata</taxon>
        <taxon>Dinophyceae</taxon>
        <taxon>Suessiales</taxon>
        <taxon>Symbiodiniaceae</taxon>
        <taxon>Symbiodinium</taxon>
    </lineage>
</organism>
<dbReference type="PANTHER" id="PTHR42855">
    <property type="entry name" value="ABC TRANSPORTER ATP-BINDING SUBUNIT"/>
    <property type="match status" value="1"/>
</dbReference>
<accession>A0A812JAB9</accession>
<dbReference type="GO" id="GO:0005524">
    <property type="term" value="F:ATP binding"/>
    <property type="evidence" value="ECO:0007669"/>
    <property type="project" value="UniProtKB-KW"/>
</dbReference>
<evidence type="ECO:0008006" key="6">
    <source>
        <dbReference type="Google" id="ProtNLM"/>
    </source>
</evidence>
<dbReference type="Proteomes" id="UP000604046">
    <property type="component" value="Unassembled WGS sequence"/>
</dbReference>
<evidence type="ECO:0000256" key="2">
    <source>
        <dbReference type="ARBA" id="ARBA00022840"/>
    </source>
</evidence>
<feature type="compositionally biased region" description="Low complexity" evidence="3">
    <location>
        <begin position="56"/>
        <end position="71"/>
    </location>
</feature>
<sequence length="142" mass="16026">MLQRYSGTLLLVSHDRSLLDGVCDSYVVMQADGSQPQVWTGSFMELLQSQRKQRTSAESPSVAKSKPPSTKSKPKSDKKAERAMVRLEREISLIEEKLASVDEAMAEAWDKPDELEELMAERDELDKAQSLAYERFEELMAG</sequence>
<keyword evidence="5" id="KW-1185">Reference proteome</keyword>
<evidence type="ECO:0000313" key="4">
    <source>
        <dbReference type="EMBL" id="CAE7201086.1"/>
    </source>
</evidence>
<dbReference type="PANTHER" id="PTHR42855:SF1">
    <property type="entry name" value="ABC TRANSPORTER DOMAIN-CONTAINING PROTEIN"/>
    <property type="match status" value="1"/>
</dbReference>
<dbReference type="Gene3D" id="3.40.50.300">
    <property type="entry name" value="P-loop containing nucleotide triphosphate hydrolases"/>
    <property type="match status" value="1"/>
</dbReference>
<dbReference type="InterPro" id="IPR027417">
    <property type="entry name" value="P-loop_NTPase"/>
</dbReference>
<dbReference type="Gene3D" id="1.10.287.380">
    <property type="entry name" value="Valyl-tRNA synthetase, C-terminal domain"/>
    <property type="match status" value="1"/>
</dbReference>
<evidence type="ECO:0000256" key="3">
    <source>
        <dbReference type="SAM" id="MobiDB-lite"/>
    </source>
</evidence>
<evidence type="ECO:0000313" key="5">
    <source>
        <dbReference type="Proteomes" id="UP000604046"/>
    </source>
</evidence>
<dbReference type="InterPro" id="IPR037118">
    <property type="entry name" value="Val-tRNA_synth_C_sf"/>
</dbReference>
<name>A0A812JAB9_9DINO</name>
<gene>
    <name evidence="4" type="ORF">SNAT2548_LOCUS6006</name>
</gene>
<proteinExistence type="predicted"/>
<dbReference type="EMBL" id="CAJNDS010000391">
    <property type="protein sequence ID" value="CAE7201086.1"/>
    <property type="molecule type" value="Genomic_DNA"/>
</dbReference>
<reference evidence="4" key="1">
    <citation type="submission" date="2021-02" db="EMBL/GenBank/DDBJ databases">
        <authorList>
            <person name="Dougan E. K."/>
            <person name="Rhodes N."/>
            <person name="Thang M."/>
            <person name="Chan C."/>
        </authorList>
    </citation>
    <scope>NUCLEOTIDE SEQUENCE</scope>
</reference>
<dbReference type="AlphaFoldDB" id="A0A812JAB9"/>
<dbReference type="OrthoDB" id="2110130at2759"/>